<evidence type="ECO:0000313" key="2">
    <source>
        <dbReference type="Proteomes" id="UP001597463"/>
    </source>
</evidence>
<accession>A0ABW5UN93</accession>
<organism evidence="1 2">
    <name type="scientific">Comamonas terrae</name>
    <dbReference type="NCBI Taxonomy" id="673548"/>
    <lineage>
        <taxon>Bacteria</taxon>
        <taxon>Pseudomonadati</taxon>
        <taxon>Pseudomonadota</taxon>
        <taxon>Betaproteobacteria</taxon>
        <taxon>Burkholderiales</taxon>
        <taxon>Comamonadaceae</taxon>
        <taxon>Comamonas</taxon>
    </lineage>
</organism>
<dbReference type="Proteomes" id="UP001597463">
    <property type="component" value="Unassembled WGS sequence"/>
</dbReference>
<gene>
    <name evidence="1" type="ORF">ACFSW6_07245</name>
</gene>
<keyword evidence="2" id="KW-1185">Reference proteome</keyword>
<evidence type="ECO:0000313" key="1">
    <source>
        <dbReference type="EMBL" id="MFD2753880.1"/>
    </source>
</evidence>
<dbReference type="EMBL" id="JBHUMV010000003">
    <property type="protein sequence ID" value="MFD2753880.1"/>
    <property type="molecule type" value="Genomic_DNA"/>
</dbReference>
<name>A0ABW5UN93_9BURK</name>
<sequence>MTTELLRRIARSRLPLTLSSREEVEAVRQLRKQGLVLALVPAPSDPVNLSGTATAAQVLAITPEGLDRLASAPASQPHRMALPPRWIPWLRTEGSGYRHQASARA</sequence>
<proteinExistence type="predicted"/>
<dbReference type="RefSeq" id="WP_083526475.1">
    <property type="nucleotide sequence ID" value="NZ_BCNT01000001.1"/>
</dbReference>
<reference evidence="2" key="1">
    <citation type="journal article" date="2019" name="Int. J. Syst. Evol. Microbiol.">
        <title>The Global Catalogue of Microorganisms (GCM) 10K type strain sequencing project: providing services to taxonomists for standard genome sequencing and annotation.</title>
        <authorList>
            <consortium name="The Broad Institute Genomics Platform"/>
            <consortium name="The Broad Institute Genome Sequencing Center for Infectious Disease"/>
            <person name="Wu L."/>
            <person name="Ma J."/>
        </authorList>
    </citation>
    <scope>NUCLEOTIDE SEQUENCE [LARGE SCALE GENOMIC DNA]</scope>
    <source>
        <strain evidence="2">TISTR 1906</strain>
    </source>
</reference>
<protein>
    <submittedName>
        <fullName evidence="1">Uncharacterized protein</fullName>
    </submittedName>
</protein>
<comment type="caution">
    <text evidence="1">The sequence shown here is derived from an EMBL/GenBank/DDBJ whole genome shotgun (WGS) entry which is preliminary data.</text>
</comment>